<dbReference type="RefSeq" id="WP_083174142.1">
    <property type="nucleotide sequence ID" value="NZ_AP022619.1"/>
</dbReference>
<dbReference type="GO" id="GO:0016705">
    <property type="term" value="F:oxidoreductase activity, acting on paired donors, with incorporation or reduction of molecular oxygen"/>
    <property type="evidence" value="ECO:0007669"/>
    <property type="project" value="InterPro"/>
</dbReference>
<organism evidence="2 3">
    <name type="scientific">Mycobacterium paraseoulense</name>
    <dbReference type="NCBI Taxonomy" id="590652"/>
    <lineage>
        <taxon>Bacteria</taxon>
        <taxon>Bacillati</taxon>
        <taxon>Actinomycetota</taxon>
        <taxon>Actinomycetes</taxon>
        <taxon>Mycobacteriales</taxon>
        <taxon>Mycobacteriaceae</taxon>
        <taxon>Mycobacterium</taxon>
    </lineage>
</organism>
<dbReference type="AlphaFoldDB" id="A0A1X0I556"/>
<dbReference type="InterPro" id="IPR050564">
    <property type="entry name" value="F420-G6PD/mer"/>
</dbReference>
<dbReference type="EMBL" id="MVIE01000037">
    <property type="protein sequence ID" value="ORB35450.1"/>
    <property type="molecule type" value="Genomic_DNA"/>
</dbReference>
<dbReference type="InterPro" id="IPR019919">
    <property type="entry name" value="Lucif-like_OxRdtase_MSMEG_2256"/>
</dbReference>
<dbReference type="NCBIfam" id="TIGR03617">
    <property type="entry name" value="F420_MSMEG_2256"/>
    <property type="match status" value="1"/>
</dbReference>
<dbReference type="Pfam" id="PF00296">
    <property type="entry name" value="Bac_luciferase"/>
    <property type="match status" value="1"/>
</dbReference>
<name>A0A1X0I556_9MYCO</name>
<comment type="caution">
    <text evidence="2">The sequence shown here is derived from an EMBL/GenBank/DDBJ whole genome shotgun (WGS) entry which is preliminary data.</text>
</comment>
<dbReference type="Proteomes" id="UP000192513">
    <property type="component" value="Unassembled WGS sequence"/>
</dbReference>
<feature type="domain" description="Luciferase-like" evidence="1">
    <location>
        <begin position="14"/>
        <end position="305"/>
    </location>
</feature>
<dbReference type="PANTHER" id="PTHR43244">
    <property type="match status" value="1"/>
</dbReference>
<evidence type="ECO:0000313" key="2">
    <source>
        <dbReference type="EMBL" id="ORB35450.1"/>
    </source>
</evidence>
<sequence length="339" mass="36953">MDVDLVAPNDVDALTATKKAEAAGYRGVWIPEIKHDPFPLLAMCSQNTSAVDLGTNIAVAFARNPMTTAVLANDLQLYSRGRFMLGLGSQVKAHISRRFCMPWSAPADRMRDYVLAIRAIWGSWRTGERLDYEGKFYRHTLMTSFFDPGPNPYGNPPVLLAGVGPKMSRVAGEVADGFLLHSFTTERYLSSVTLPALIEGRAAAGREDLDGFQISGAVFVVTGETADARAAADAAVRSRIAFYASTPAYLPVLQTHGWEGVGDELRAMIKADRWSQLGEVIDDEMLDAFAVVADPPDVARALTARFGSVLSRVALAAPYTTSEELWQPIVGELRNWRPS</sequence>
<dbReference type="Gene3D" id="3.20.20.30">
    <property type="entry name" value="Luciferase-like domain"/>
    <property type="match status" value="1"/>
</dbReference>
<dbReference type="InterPro" id="IPR011251">
    <property type="entry name" value="Luciferase-like_dom"/>
</dbReference>
<dbReference type="STRING" id="590652.BST39_22450"/>
<dbReference type="OrthoDB" id="3284378at2"/>
<evidence type="ECO:0000313" key="3">
    <source>
        <dbReference type="Proteomes" id="UP000192513"/>
    </source>
</evidence>
<dbReference type="InterPro" id="IPR036661">
    <property type="entry name" value="Luciferase-like_sf"/>
</dbReference>
<dbReference type="PANTHER" id="PTHR43244:SF2">
    <property type="entry name" value="CONSERVED HYPOTHETICAL ALANINE AND PROLINE-RICH PROTEIN"/>
    <property type="match status" value="1"/>
</dbReference>
<reference evidence="2 3" key="1">
    <citation type="submission" date="2017-02" db="EMBL/GenBank/DDBJ databases">
        <title>The new phylogeny of genus Mycobacterium.</title>
        <authorList>
            <person name="Tortoli E."/>
            <person name="Trovato A."/>
            <person name="Cirillo D.M."/>
        </authorList>
    </citation>
    <scope>NUCLEOTIDE SEQUENCE [LARGE SCALE GENOMIC DNA]</scope>
    <source>
        <strain evidence="2 3">DSM 45000</strain>
    </source>
</reference>
<dbReference type="SUPFAM" id="SSF51679">
    <property type="entry name" value="Bacterial luciferase-like"/>
    <property type="match status" value="1"/>
</dbReference>
<accession>A0A1X0I556</accession>
<gene>
    <name evidence="2" type="ORF">BST39_22450</name>
</gene>
<proteinExistence type="predicted"/>
<evidence type="ECO:0000259" key="1">
    <source>
        <dbReference type="Pfam" id="PF00296"/>
    </source>
</evidence>
<dbReference type="CDD" id="cd01097">
    <property type="entry name" value="Tetrahydromethanopterin_reductase"/>
    <property type="match status" value="1"/>
</dbReference>
<protein>
    <submittedName>
        <fullName evidence="2">LLM class F420-dependent oxidoreductase</fullName>
    </submittedName>
</protein>
<keyword evidence="3" id="KW-1185">Reference proteome</keyword>